<proteinExistence type="predicted"/>
<keyword evidence="3 5" id="KW-1133">Transmembrane helix</keyword>
<evidence type="ECO:0000256" key="4">
    <source>
        <dbReference type="ARBA" id="ARBA00023136"/>
    </source>
</evidence>
<comment type="caution">
    <text evidence="6">The sequence shown here is derived from an EMBL/GenBank/DDBJ whole genome shotgun (WGS) entry which is preliminary data.</text>
</comment>
<dbReference type="Pfam" id="PF00146">
    <property type="entry name" value="NADHdh"/>
    <property type="match status" value="1"/>
</dbReference>
<protein>
    <submittedName>
        <fullName evidence="6">Ech hydrogenase subunit EchB</fullName>
    </submittedName>
</protein>
<dbReference type="PANTHER" id="PTHR43359">
    <property type="entry name" value="FORMATE HYDROGENLYASE SUBUNIT 4"/>
    <property type="match status" value="1"/>
</dbReference>
<keyword evidence="4 5" id="KW-0472">Membrane</keyword>
<feature type="transmembrane region" description="Helical" evidence="5">
    <location>
        <begin position="91"/>
        <end position="111"/>
    </location>
</feature>
<organism evidence="6 7">
    <name type="scientific">Candidatus Methanomassiliicoccus intestinalis</name>
    <dbReference type="NCBI Taxonomy" id="1406512"/>
    <lineage>
        <taxon>Archaea</taxon>
        <taxon>Methanobacteriati</taxon>
        <taxon>Thermoplasmatota</taxon>
        <taxon>Thermoplasmata</taxon>
        <taxon>Methanomassiliicoccales</taxon>
        <taxon>Methanomassiliicoccaceae</taxon>
        <taxon>Methanomassiliicoccus</taxon>
    </lineage>
</organism>
<dbReference type="Proteomes" id="UP000752814">
    <property type="component" value="Unassembled WGS sequence"/>
</dbReference>
<reference evidence="6" key="1">
    <citation type="submission" date="2016-03" db="EMBL/GenBank/DDBJ databases">
        <authorList>
            <person name="Borrel G."/>
            <person name="Mccann A."/>
            <person name="O'Toole P.W."/>
        </authorList>
    </citation>
    <scope>NUCLEOTIDE SEQUENCE</scope>
    <source>
        <strain evidence="6">183</strain>
    </source>
</reference>
<evidence type="ECO:0000256" key="5">
    <source>
        <dbReference type="SAM" id="Phobius"/>
    </source>
</evidence>
<feature type="transmembrane region" description="Helical" evidence="5">
    <location>
        <begin position="271"/>
        <end position="289"/>
    </location>
</feature>
<evidence type="ECO:0000313" key="6">
    <source>
        <dbReference type="EMBL" id="TQS84020.1"/>
    </source>
</evidence>
<evidence type="ECO:0000256" key="3">
    <source>
        <dbReference type="ARBA" id="ARBA00022989"/>
    </source>
</evidence>
<dbReference type="PANTHER" id="PTHR43359:SF1">
    <property type="entry name" value="FORMATE HYDROGENLYASE SUBUNIT 4-RELATED"/>
    <property type="match status" value="1"/>
</dbReference>
<dbReference type="EMBL" id="LVVT01000007">
    <property type="protein sequence ID" value="TQS84020.1"/>
    <property type="molecule type" value="Genomic_DNA"/>
</dbReference>
<feature type="transmembrane region" description="Helical" evidence="5">
    <location>
        <begin position="159"/>
        <end position="178"/>
    </location>
</feature>
<feature type="transmembrane region" description="Helical" evidence="5">
    <location>
        <begin position="6"/>
        <end position="27"/>
    </location>
</feature>
<dbReference type="InterPro" id="IPR001694">
    <property type="entry name" value="NADH_UbQ_OxRdtase_su1/FPO"/>
</dbReference>
<dbReference type="AlphaFoldDB" id="A0A8J8TDS0"/>
<keyword evidence="2 5" id="KW-0812">Transmembrane</keyword>
<dbReference type="GO" id="GO:0005886">
    <property type="term" value="C:plasma membrane"/>
    <property type="evidence" value="ECO:0007669"/>
    <property type="project" value="TreeGrafter"/>
</dbReference>
<dbReference type="InterPro" id="IPR052561">
    <property type="entry name" value="ComplexI_Subunit1"/>
</dbReference>
<evidence type="ECO:0000256" key="1">
    <source>
        <dbReference type="ARBA" id="ARBA00004141"/>
    </source>
</evidence>
<accession>A0A8J8TDS0</accession>
<name>A0A8J8TDS0_9ARCH</name>
<feature type="transmembrane region" description="Helical" evidence="5">
    <location>
        <begin position="67"/>
        <end position="85"/>
    </location>
</feature>
<evidence type="ECO:0000256" key="2">
    <source>
        <dbReference type="ARBA" id="ARBA00022692"/>
    </source>
</evidence>
<evidence type="ECO:0000313" key="7">
    <source>
        <dbReference type="Proteomes" id="UP000752814"/>
    </source>
</evidence>
<sequence>MSTISMIILVIGYLVLAPILGCLLAGVDRKISARMQGRVGPSILQPYYDVRKFLEKDQITPNKVQDFYVMCFLLFIIITGCIFFSGGDLLLVIFALTLANVFLIVAAFSSYSPYSQIGAERELYQMMAYEPMVLLTAIGFYLVSGSFQVDAILSGDEMPFIYLIGIFIGFLFILTIKFRKSPFDLSMSHHAHQDLVRGLTTEFSGRSLAAVEISHWYENIMLLGFVFLFFCNGTIVGYVVGIVVCILAYFLEIVIDNCFARMKWQVALKSSWVVAIALGVINVGALMILL</sequence>
<feature type="transmembrane region" description="Helical" evidence="5">
    <location>
        <begin position="222"/>
        <end position="251"/>
    </location>
</feature>
<gene>
    <name evidence="6" type="ORF">A3207_06790</name>
</gene>
<dbReference type="RefSeq" id="WP_400195483.1">
    <property type="nucleotide sequence ID" value="NZ_CAYAYE010000026.1"/>
</dbReference>
<comment type="subcellular location">
    <subcellularLocation>
        <location evidence="1">Membrane</location>
        <topology evidence="1">Multi-pass membrane protein</topology>
    </subcellularLocation>
</comment>
<feature type="transmembrane region" description="Helical" evidence="5">
    <location>
        <begin position="132"/>
        <end position="153"/>
    </location>
</feature>